<dbReference type="Proteomes" id="UP001152795">
    <property type="component" value="Unassembled WGS sequence"/>
</dbReference>
<reference evidence="1" key="1">
    <citation type="submission" date="2020-04" db="EMBL/GenBank/DDBJ databases">
        <authorList>
            <person name="Alioto T."/>
            <person name="Alioto T."/>
            <person name="Gomez Garrido J."/>
        </authorList>
    </citation>
    <scope>NUCLEOTIDE SEQUENCE</scope>
    <source>
        <strain evidence="1">A484AB</strain>
    </source>
</reference>
<name>A0A6S7LTX7_PARCT</name>
<dbReference type="PANTHER" id="PTHR47331:SF5">
    <property type="entry name" value="RIBONUCLEASE H"/>
    <property type="match status" value="1"/>
</dbReference>
<evidence type="ECO:0000313" key="2">
    <source>
        <dbReference type="Proteomes" id="UP001152795"/>
    </source>
</evidence>
<gene>
    <name evidence="1" type="ORF">PACLA_8A015618</name>
</gene>
<dbReference type="OrthoDB" id="8037641at2759"/>
<keyword evidence="2" id="KW-1185">Reference proteome</keyword>
<dbReference type="PANTHER" id="PTHR47331">
    <property type="entry name" value="PHD-TYPE DOMAIN-CONTAINING PROTEIN"/>
    <property type="match status" value="1"/>
</dbReference>
<proteinExistence type="predicted"/>
<accession>A0A6S7LTX7</accession>
<comment type="caution">
    <text evidence="1">The sequence shown here is derived from an EMBL/GenBank/DDBJ whole genome shotgun (WGS) entry which is preliminary data.</text>
</comment>
<evidence type="ECO:0000313" key="1">
    <source>
        <dbReference type="EMBL" id="CAB4043833.1"/>
    </source>
</evidence>
<protein>
    <submittedName>
        <fullName evidence="1">Uncharacterized protein</fullName>
    </submittedName>
</protein>
<organism evidence="1 2">
    <name type="scientific">Paramuricea clavata</name>
    <name type="common">Red gorgonian</name>
    <name type="synonym">Violescent sea-whip</name>
    <dbReference type="NCBI Taxonomy" id="317549"/>
    <lineage>
        <taxon>Eukaryota</taxon>
        <taxon>Metazoa</taxon>
        <taxon>Cnidaria</taxon>
        <taxon>Anthozoa</taxon>
        <taxon>Octocorallia</taxon>
        <taxon>Malacalcyonacea</taxon>
        <taxon>Plexauridae</taxon>
        <taxon>Paramuricea</taxon>
    </lineage>
</organism>
<sequence>MVLPAVISNGTKTLKVNVMLDNCSTGSYVSDAAAEELTLQGKSQQLAISGTGGTEVKKHSRQVEVMVTSLDKTFSANLQANVLDNISSDTPAFEWSKLKKEWPHLQSIPFPNVAKRRQIDVLIGSDNPIFHHILQEFRRSSKSYFTRTYRTNHTEEQGPDDILRRFWELESIGIRDETERELTPDEKAAVAQVTDYI</sequence>
<dbReference type="EMBL" id="CACRXK020033311">
    <property type="protein sequence ID" value="CAB4043833.1"/>
    <property type="molecule type" value="Genomic_DNA"/>
</dbReference>
<dbReference type="AlphaFoldDB" id="A0A6S7LTX7"/>